<dbReference type="Proteomes" id="UP000242146">
    <property type="component" value="Unassembled WGS sequence"/>
</dbReference>
<organism evidence="2 3">
    <name type="scientific">Hesseltinella vesiculosa</name>
    <dbReference type="NCBI Taxonomy" id="101127"/>
    <lineage>
        <taxon>Eukaryota</taxon>
        <taxon>Fungi</taxon>
        <taxon>Fungi incertae sedis</taxon>
        <taxon>Mucoromycota</taxon>
        <taxon>Mucoromycotina</taxon>
        <taxon>Mucoromycetes</taxon>
        <taxon>Mucorales</taxon>
        <taxon>Cunninghamellaceae</taxon>
        <taxon>Hesseltinella</taxon>
    </lineage>
</organism>
<dbReference type="InterPro" id="IPR019412">
    <property type="entry name" value="IML2/TPR_39"/>
</dbReference>
<name>A0A1X2GDI8_9FUNG</name>
<reference evidence="2 3" key="1">
    <citation type="submission" date="2016-07" db="EMBL/GenBank/DDBJ databases">
        <title>Pervasive Adenine N6-methylation of Active Genes in Fungi.</title>
        <authorList>
            <consortium name="DOE Joint Genome Institute"/>
            <person name="Mondo S.J."/>
            <person name="Dannebaum R.O."/>
            <person name="Kuo R.C."/>
            <person name="Labutti K."/>
            <person name="Haridas S."/>
            <person name="Kuo A."/>
            <person name="Salamov A."/>
            <person name="Ahrendt S.R."/>
            <person name="Lipzen A."/>
            <person name="Sullivan W."/>
            <person name="Andreopoulos W.B."/>
            <person name="Clum A."/>
            <person name="Lindquist E."/>
            <person name="Daum C."/>
            <person name="Ramamoorthy G.K."/>
            <person name="Gryganskyi A."/>
            <person name="Culley D."/>
            <person name="Magnuson J.K."/>
            <person name="James T.Y."/>
            <person name="O'Malley M.A."/>
            <person name="Stajich J.E."/>
            <person name="Spatafora J.W."/>
            <person name="Visel A."/>
            <person name="Grigoriev I.V."/>
        </authorList>
    </citation>
    <scope>NUCLEOTIDE SEQUENCE [LARGE SCALE GENOMIC DNA]</scope>
    <source>
        <strain evidence="2 3">NRRL 3301</strain>
    </source>
</reference>
<dbReference type="PANTHER" id="PTHR31859:SF1">
    <property type="entry name" value="TETRATRICOPEPTIDE REPEAT PROTEIN 39C"/>
    <property type="match status" value="1"/>
</dbReference>
<feature type="compositionally biased region" description="Basic and acidic residues" evidence="1">
    <location>
        <begin position="39"/>
        <end position="53"/>
    </location>
</feature>
<dbReference type="AlphaFoldDB" id="A0A1X2GDI8"/>
<proteinExistence type="predicted"/>
<dbReference type="EMBL" id="MCGT01000021">
    <property type="protein sequence ID" value="ORX51288.1"/>
    <property type="molecule type" value="Genomic_DNA"/>
</dbReference>
<dbReference type="Gene3D" id="1.25.40.10">
    <property type="entry name" value="Tetratricopeptide repeat domain"/>
    <property type="match status" value="1"/>
</dbReference>
<evidence type="ECO:0000313" key="2">
    <source>
        <dbReference type="EMBL" id="ORX51288.1"/>
    </source>
</evidence>
<accession>A0A1X2GDI8</accession>
<evidence type="ECO:0008006" key="4">
    <source>
        <dbReference type="Google" id="ProtNLM"/>
    </source>
</evidence>
<dbReference type="SUPFAM" id="SSF48452">
    <property type="entry name" value="TPR-like"/>
    <property type="match status" value="1"/>
</dbReference>
<evidence type="ECO:0000313" key="3">
    <source>
        <dbReference type="Proteomes" id="UP000242146"/>
    </source>
</evidence>
<dbReference type="InterPro" id="IPR011990">
    <property type="entry name" value="TPR-like_helical_dom_sf"/>
</dbReference>
<comment type="caution">
    <text evidence="2">The sequence shown here is derived from an EMBL/GenBank/DDBJ whole genome shotgun (WGS) entry which is preliminary data.</text>
</comment>
<dbReference type="OrthoDB" id="43460at2759"/>
<protein>
    <recommendedName>
        <fullName evidence="4">TPR-like protein</fullName>
    </recommendedName>
</protein>
<keyword evidence="3" id="KW-1185">Reference proteome</keyword>
<gene>
    <name evidence="2" type="ORF">DM01DRAFT_1324416</name>
</gene>
<dbReference type="Pfam" id="PF10300">
    <property type="entry name" value="Iml2-TPR_39"/>
    <property type="match status" value="1"/>
</dbReference>
<evidence type="ECO:0000256" key="1">
    <source>
        <dbReference type="SAM" id="MobiDB-lite"/>
    </source>
</evidence>
<dbReference type="PANTHER" id="PTHR31859">
    <property type="entry name" value="TETRATRICOPEPTIDE REPEAT PROTEIN 39 FAMILY MEMBER"/>
    <property type="match status" value="1"/>
</dbReference>
<sequence length="695" mass="80095">MADDHFDDILDHDDEYYEVYGSDTCDQPTGYSEYVRYVTSEDRDRERKSREYEYSIEESEDDSIKDFYDDAIPIPSIHGPSVPSNNLDPRQQEEADHPIREGMRYLLDNKFMRAKAIFQSNASNDPLYSLGLGIMAFVRAIMTHHPQHIDIAVRSLKTTIVLAQAQMDNSQRKKGTNSFSQYFGDYPLGGKDIQEKAEFLANSTLRAHVIKAESSLLISLLHLSQDSLVNYIKCGLHLRRAYKSYNLVWQEYKRMGQEYTKFMDRDTVSGIQFGIGVVQLLLSSFPRSMHQINQVLGWKHDKELGIALLKLCAEGYGMRSCLASLIMVAYYTVLTSFAPQLYTRDLIESAMECLNEAQKQHPRSCFFLFFAAQLSRNTRNIPLSNQAFQLAAEASKGEWAEQSMKHLTDHEVALNDCIQLNWEAASAEFTKLEQKGYWSPAFSKYMVGACHEMLGQRTEAILAFAEVSQLIQRNVMVKQQLFYVDAYLQRKITQYQQDGYQHMDLYLPALEILLIWNAMSFMETDSLLACLNIVQHALDMIYEREKVEHGLRMKELIPKASPPNYSAHRAVLLLLKASILNSLGKPEESVTHLNWVLDHKHLLKQDQWVVPFTYWEAGITCWQIGDRSKSKQLWEQAATYRQYDFEHRLSIRLHMALHKCDDLKILCPPPAQTLSHNLSNNGRKRLPLVIFQGDK</sequence>
<feature type="region of interest" description="Disordered" evidence="1">
    <location>
        <begin position="38"/>
        <end position="61"/>
    </location>
</feature>